<dbReference type="NCBIfam" id="TIGR04183">
    <property type="entry name" value="Por_Secre_tail"/>
    <property type="match status" value="1"/>
</dbReference>
<organism evidence="2 3">
    <name type="scientific">Sporocytophaga myxococcoides</name>
    <dbReference type="NCBI Taxonomy" id="153721"/>
    <lineage>
        <taxon>Bacteria</taxon>
        <taxon>Pseudomonadati</taxon>
        <taxon>Bacteroidota</taxon>
        <taxon>Cytophagia</taxon>
        <taxon>Cytophagales</taxon>
        <taxon>Cytophagaceae</taxon>
        <taxon>Sporocytophaga</taxon>
    </lineage>
</organism>
<dbReference type="EMBL" id="BBLT01000005">
    <property type="protein sequence ID" value="GAL85595.1"/>
    <property type="molecule type" value="Genomic_DNA"/>
</dbReference>
<dbReference type="InterPro" id="IPR026444">
    <property type="entry name" value="Secre_tail"/>
</dbReference>
<dbReference type="STRING" id="153721.MYP_2824"/>
<name>A0A098LF62_9BACT</name>
<dbReference type="SMART" id="SM00409">
    <property type="entry name" value="IG"/>
    <property type="match status" value="2"/>
</dbReference>
<feature type="domain" description="Ig-like" evidence="1">
    <location>
        <begin position="102"/>
        <end position="187"/>
    </location>
</feature>
<dbReference type="Proteomes" id="UP000030185">
    <property type="component" value="Unassembled WGS sequence"/>
</dbReference>
<sequence>MAVNHNLKTNEILITKQPEDVAVCVGTGALFSIQAEGENLSYQWQVYTGFAYVDINGAESDSYLSPPVETEMNGSLYRCVITDGGETKIYSESANLTVNENPTIISDPESVSVWENGTAVFQVTASGGGISYVWLTDKGSGPEPIDGANSSKLILNNVTAELNGLSYVCELVSSCGSSISSAPASLTVYQPSMCMATFDMTSGKNLIVFEKSEEYPAIDSIRVFRDGKQIELLGADEFSMFTDNSSNPESVSYSYSIAVRGIDGHITSLSQAHKTVLLSQDKQESLITINWNAYEGAGIAEYAIYRGESRDALELITAVSEGIYSFTDINPPVAEKLFYQIEMHWVSCDGLSLSSNLLEVENVITSLQKLAGGKINVYPNPANEFISVEGLQSGDAVRIMDLSGRLVKAFEGSQNTLSLSGVEAGMYVLEVSNQSGRKSAPIIVE</sequence>
<proteinExistence type="predicted"/>
<dbReference type="Gene3D" id="2.60.40.10">
    <property type="entry name" value="Immunoglobulins"/>
    <property type="match status" value="2"/>
</dbReference>
<evidence type="ECO:0000259" key="1">
    <source>
        <dbReference type="PROSITE" id="PS50835"/>
    </source>
</evidence>
<evidence type="ECO:0000313" key="3">
    <source>
        <dbReference type="Proteomes" id="UP000030185"/>
    </source>
</evidence>
<dbReference type="Pfam" id="PF18962">
    <property type="entry name" value="Por_Secre_tail"/>
    <property type="match status" value="1"/>
</dbReference>
<dbReference type="eggNOG" id="COG1520">
    <property type="taxonomic scope" value="Bacteria"/>
</dbReference>
<dbReference type="PROSITE" id="PS50835">
    <property type="entry name" value="IG_LIKE"/>
    <property type="match status" value="1"/>
</dbReference>
<dbReference type="InterPro" id="IPR003599">
    <property type="entry name" value="Ig_sub"/>
</dbReference>
<dbReference type="InterPro" id="IPR007110">
    <property type="entry name" value="Ig-like_dom"/>
</dbReference>
<protein>
    <recommendedName>
        <fullName evidence="1">Ig-like domain-containing protein</fullName>
    </recommendedName>
</protein>
<accession>A0A098LF62</accession>
<reference evidence="2 3" key="1">
    <citation type="submission" date="2014-09" db="EMBL/GenBank/DDBJ databases">
        <title>Sporocytophaga myxococcoides PG-01 genome sequencing.</title>
        <authorList>
            <person name="Liu L."/>
            <person name="Gao P.J."/>
            <person name="Chen G.J."/>
            <person name="Wang L.S."/>
        </authorList>
    </citation>
    <scope>NUCLEOTIDE SEQUENCE [LARGE SCALE GENOMIC DNA]</scope>
    <source>
        <strain evidence="2 3">PG-01</strain>
    </source>
</reference>
<keyword evidence="3" id="KW-1185">Reference proteome</keyword>
<dbReference type="InterPro" id="IPR036179">
    <property type="entry name" value="Ig-like_dom_sf"/>
</dbReference>
<dbReference type="SUPFAM" id="SSF48726">
    <property type="entry name" value="Immunoglobulin"/>
    <property type="match status" value="1"/>
</dbReference>
<comment type="caution">
    <text evidence="2">The sequence shown here is derived from an EMBL/GenBank/DDBJ whole genome shotgun (WGS) entry which is preliminary data.</text>
</comment>
<dbReference type="AlphaFoldDB" id="A0A098LF62"/>
<gene>
    <name evidence="2" type="ORF">MYP_2824</name>
</gene>
<dbReference type="InterPro" id="IPR013783">
    <property type="entry name" value="Ig-like_fold"/>
</dbReference>
<evidence type="ECO:0000313" key="2">
    <source>
        <dbReference type="EMBL" id="GAL85595.1"/>
    </source>
</evidence>